<dbReference type="EMBL" id="BARS01031486">
    <property type="protein sequence ID" value="GAG18682.1"/>
    <property type="molecule type" value="Genomic_DNA"/>
</dbReference>
<comment type="caution">
    <text evidence="1">The sequence shown here is derived from an EMBL/GenBank/DDBJ whole genome shotgun (WGS) entry which is preliminary data.</text>
</comment>
<organism evidence="1">
    <name type="scientific">marine sediment metagenome</name>
    <dbReference type="NCBI Taxonomy" id="412755"/>
    <lineage>
        <taxon>unclassified sequences</taxon>
        <taxon>metagenomes</taxon>
        <taxon>ecological metagenomes</taxon>
    </lineage>
</organism>
<protein>
    <recommendedName>
        <fullName evidence="2">Helix-turn-helix domain-containing protein</fullName>
    </recommendedName>
</protein>
<evidence type="ECO:0008006" key="2">
    <source>
        <dbReference type="Google" id="ProtNLM"/>
    </source>
</evidence>
<sequence>MLKRQCIECDNPIPLHYIGRRCSECLIAALESTTYTSPDPYNVRDMADILNLTSEEQVRRLSREGKIPGRIPGIKQHLFIQPIVNKWLKQNQTLPKIPTNPLQAEAKARCDNKDHDWLYDERFNGIAYISEEGAKQQSEKVISTGHDRTCYFCGYSTFVSSMHNY</sequence>
<gene>
    <name evidence="1" type="ORF">S01H1_48994</name>
</gene>
<evidence type="ECO:0000313" key="1">
    <source>
        <dbReference type="EMBL" id="GAG18682.1"/>
    </source>
</evidence>
<proteinExistence type="predicted"/>
<reference evidence="1" key="1">
    <citation type="journal article" date="2014" name="Front. Microbiol.">
        <title>High frequency of phylogenetically diverse reductive dehalogenase-homologous genes in deep subseafloor sedimentary metagenomes.</title>
        <authorList>
            <person name="Kawai M."/>
            <person name="Futagami T."/>
            <person name="Toyoda A."/>
            <person name="Takaki Y."/>
            <person name="Nishi S."/>
            <person name="Hori S."/>
            <person name="Arai W."/>
            <person name="Tsubouchi T."/>
            <person name="Morono Y."/>
            <person name="Uchiyama I."/>
            <person name="Ito T."/>
            <person name="Fujiyama A."/>
            <person name="Inagaki F."/>
            <person name="Takami H."/>
        </authorList>
    </citation>
    <scope>NUCLEOTIDE SEQUENCE</scope>
    <source>
        <strain evidence="1">Expedition CK06-06</strain>
    </source>
</reference>
<dbReference type="AlphaFoldDB" id="X0W5V0"/>
<accession>X0W5V0</accession>
<name>X0W5V0_9ZZZZ</name>